<dbReference type="SFLD" id="SFLDG01016">
    <property type="entry name" value="Prenyltransferase_Like_2"/>
    <property type="match status" value="1"/>
</dbReference>
<comment type="similarity">
    <text evidence="2">Belongs to the terpene cyclase/mutase family.</text>
</comment>
<dbReference type="InterPro" id="IPR032697">
    <property type="entry name" value="SQ_cyclase_N"/>
</dbReference>
<evidence type="ECO:0000313" key="6">
    <source>
        <dbReference type="EMBL" id="MDE5416129.1"/>
    </source>
</evidence>
<dbReference type="InterPro" id="IPR032696">
    <property type="entry name" value="SQ_cyclase_C"/>
</dbReference>
<dbReference type="EMBL" id="JAOTPO010000027">
    <property type="protein sequence ID" value="MDE5416129.1"/>
    <property type="molecule type" value="Genomic_DNA"/>
</dbReference>
<reference evidence="6" key="1">
    <citation type="submission" date="2024-05" db="EMBL/GenBank/DDBJ databases">
        <title>Alkalihalobacillus sp. strain MEB203 novel alkaliphilic bacterium from Lonar Lake, India.</title>
        <authorList>
            <person name="Joshi A."/>
            <person name="Thite S."/>
            <person name="Mengade P."/>
        </authorList>
    </citation>
    <scope>NUCLEOTIDE SEQUENCE</scope>
    <source>
        <strain evidence="6">MEB 203</strain>
    </source>
</reference>
<evidence type="ECO:0000259" key="5">
    <source>
        <dbReference type="Pfam" id="PF13249"/>
    </source>
</evidence>
<dbReference type="Pfam" id="PF13249">
    <property type="entry name" value="SQHop_cyclase_N"/>
    <property type="match status" value="1"/>
</dbReference>
<sequence>MRQHVQETTSHLIEKLRGMQSNDGSWRFCFEGGPLTDAYMIILLRTLEQDDEWLIQQLVARILSIQQPNGSWKLFHDEKEGNLSATVEAYYGLLFSHYMDPDSAKMQQAKQFIIEHGGLTKTNSLTKALLAVTGHIPWPKHLQLPIEGILLPRTSPIHFYQFVGYTRVHLTPVLISSNLNFSYKTSHTPDLSELINTRSPIDLKFHTGDEKMILNTLFEQIGPLLMKPKESRQLALKKAERFMLERIEPDGLQYNYFGATFFMIFALLSLGYKKNHPIIQNALHGLRNQLCLTNEFYHIEYCPSTVWDTALLSHGLQQAGVPETDPMIQNAMTYLFSRQHLEFADWALNNPDTLPGGWGFSDFNTLEPDVDDTTASLRAVRATVSHHPALRNSWDRGLNWVLSMQNNDGGWSAFEKNLDHPLIAQLPFKDAYRVLLDPSTADLTGRTLEFLGNDANLRLPHPAIEKATQWLVNNQEENGSWYGRWGICYIYGTWAAITGLLASGTEPSSAPIQKGVNWLLSVQNADGGWGESCYSDIQKRYVPLGASTPSQTAWALDALITAHDQPTNEIDKGMTYLIKSYTQTDWTTKYPTGGGIPEVFYIHYHSYKYIWPLQTMSHYLRKY</sequence>
<proteinExistence type="inferred from homology"/>
<keyword evidence="7" id="KW-1185">Reference proteome</keyword>
<accession>A0ABT5VPD2</accession>
<evidence type="ECO:0000256" key="2">
    <source>
        <dbReference type="ARBA" id="ARBA00009755"/>
    </source>
</evidence>
<dbReference type="PANTHER" id="PTHR11764">
    <property type="entry name" value="TERPENE CYCLASE/MUTASE FAMILY MEMBER"/>
    <property type="match status" value="1"/>
</dbReference>
<dbReference type="SUPFAM" id="SSF48239">
    <property type="entry name" value="Terpenoid cyclases/Protein prenyltransferases"/>
    <property type="match status" value="2"/>
</dbReference>
<name>A0ABT5VPD2_9BACI</name>
<evidence type="ECO:0000256" key="3">
    <source>
        <dbReference type="ARBA" id="ARBA00022737"/>
    </source>
</evidence>
<dbReference type="NCBIfam" id="TIGR01787">
    <property type="entry name" value="squalene_cyclas"/>
    <property type="match status" value="1"/>
</dbReference>
<dbReference type="Gene3D" id="1.50.10.20">
    <property type="match status" value="2"/>
</dbReference>
<protein>
    <submittedName>
        <fullName evidence="6">Squalene--hopene cyclase</fullName>
    </submittedName>
</protein>
<keyword evidence="3" id="KW-0677">Repeat</keyword>
<gene>
    <name evidence="6" type="ORF">N7Z68_22760</name>
</gene>
<comment type="pathway">
    <text evidence="1">Secondary metabolite biosynthesis; hopanoid biosynthesis.</text>
</comment>
<feature type="domain" description="Squalene cyclase C-terminal" evidence="4">
    <location>
        <begin position="304"/>
        <end position="620"/>
    </location>
</feature>
<dbReference type="PANTHER" id="PTHR11764:SF20">
    <property type="entry name" value="LANOSTEROL SYNTHASE"/>
    <property type="match status" value="1"/>
</dbReference>
<dbReference type="InterPro" id="IPR018333">
    <property type="entry name" value="Squalene_cyclase"/>
</dbReference>
<dbReference type="Pfam" id="PF13243">
    <property type="entry name" value="SQHop_cyclase_C"/>
    <property type="match status" value="1"/>
</dbReference>
<comment type="caution">
    <text evidence="6">The sequence shown here is derived from an EMBL/GenBank/DDBJ whole genome shotgun (WGS) entry which is preliminary data.</text>
</comment>
<feature type="domain" description="Squalene cyclase N-terminal" evidence="5">
    <location>
        <begin position="14"/>
        <end position="291"/>
    </location>
</feature>
<evidence type="ECO:0000256" key="1">
    <source>
        <dbReference type="ARBA" id="ARBA00004999"/>
    </source>
</evidence>
<dbReference type="InterPro" id="IPR008930">
    <property type="entry name" value="Terpenoid_cyclase/PrenylTrfase"/>
</dbReference>
<dbReference type="Proteomes" id="UP001148125">
    <property type="component" value="Unassembled WGS sequence"/>
</dbReference>
<evidence type="ECO:0000259" key="4">
    <source>
        <dbReference type="Pfam" id="PF13243"/>
    </source>
</evidence>
<organism evidence="6 7">
    <name type="scientific">Alkalihalobacterium chitinilyticum</name>
    <dbReference type="NCBI Taxonomy" id="2980103"/>
    <lineage>
        <taxon>Bacteria</taxon>
        <taxon>Bacillati</taxon>
        <taxon>Bacillota</taxon>
        <taxon>Bacilli</taxon>
        <taxon>Bacillales</taxon>
        <taxon>Bacillaceae</taxon>
        <taxon>Alkalihalobacterium</taxon>
    </lineage>
</organism>
<evidence type="ECO:0000313" key="7">
    <source>
        <dbReference type="Proteomes" id="UP001148125"/>
    </source>
</evidence>